<evidence type="ECO:0000313" key="3">
    <source>
        <dbReference type="EMBL" id="PTQ44313.1"/>
    </source>
</evidence>
<dbReference type="PANTHER" id="PTHR35381">
    <property type="entry name" value="EF-HAND DOMAIN-CONTAINING PROTEIN"/>
    <property type="match status" value="1"/>
</dbReference>
<sequence length="837" mass="98010">MKKSTEIHVQENGCKGSPRDKRPNKENERDDRRVLLAITVEIEDGCVEHIEMKEGDSAEAVAKKFCGDHLLPEQFVAPLTEHIVSNIVSLSKENKELSYHGTEEHGRSLSYESTRLYQSKPGTSPKHESGLDQESKSGRWCCKQRTDGDVQARERSKNTCIVSQSKNKTKIRRRLSERLLAPTLTSLAKRPQAVDKDKSKELASMIKRPLNAKAEAVYMRLYAEFLRQKQRIELEKIRNMEIYQEKIDRDRAYVSKKSWRIWRMRGRTAKQYGNYGELLYSEGLSKMEQLKKMIQKKQEEDEAKELKELTLKPEISKRAKQIRRDQGQIWHRLQSADKPRQDQMRELRNEIWEAKLMECTFKPRINHRRYSQKFLNDGSTSRFEQLFLDAENRRRRQAEYTQWYPEGVTFQPHINRQRQHHGLDRDDGYYQETTVFDRLLHYASKLVEKKQMWQQMAAKPVDPTTGQELFTPMTGRKPLQNRNTSELPIGEFLYQLKDTMDRKKQWLAERDLQAKREQASCHYVGPRSQRLLEGIKERRFQQIFDYLDQDKDGFVELETADLNQLSDDVVEDVARIREMGVEKLLDYQSFVDHMKTIQEKAGKNGTVHLVLKHKKHDSPMHIQFKMDRYSRDLAVRRRRFSSSRQWYKLILADRAKWQSDLEALRKERQSLEMKECTFRPEIQKKRGHAKVSRVSHERMGPPASRSFSKIREKEQREVHGFIFEAENNQKPDRLAKAASSVSHDTHSHVESQSHAGDMTPVGLLESLKSLKQIVAQSESTEGGSPNLPQGQDMQEVYFESRPYPWRPAVERVQSSVVNDLPDPEKQKDGLYVGLLGA</sequence>
<evidence type="ECO:0000256" key="1">
    <source>
        <dbReference type="SAM" id="Coils"/>
    </source>
</evidence>
<feature type="region of interest" description="Disordered" evidence="2">
    <location>
        <begin position="117"/>
        <end position="138"/>
    </location>
</feature>
<dbReference type="AlphaFoldDB" id="A0A2R6XDZ6"/>
<gene>
    <name evidence="3" type="ORF">MARPO_0021s0154</name>
</gene>
<keyword evidence="1" id="KW-0175">Coiled coil</keyword>
<dbReference type="OMA" id="GRTENIH"/>
<dbReference type="Proteomes" id="UP000244005">
    <property type="component" value="Unassembled WGS sequence"/>
</dbReference>
<name>A0A2R6XDZ6_MARPO</name>
<proteinExistence type="predicted"/>
<feature type="region of interest" description="Disordered" evidence="2">
    <location>
        <begin position="732"/>
        <end position="757"/>
    </location>
</feature>
<dbReference type="SUPFAM" id="SSF47473">
    <property type="entry name" value="EF-hand"/>
    <property type="match status" value="1"/>
</dbReference>
<evidence type="ECO:0000313" key="4">
    <source>
        <dbReference type="Proteomes" id="UP000244005"/>
    </source>
</evidence>
<dbReference type="Gramene" id="Mp2g07010.1">
    <property type="protein sequence ID" value="Mp2g07010.1.cds"/>
    <property type="gene ID" value="Mp2g07010"/>
</dbReference>
<dbReference type="EMBL" id="KZ772693">
    <property type="protein sequence ID" value="PTQ44313.1"/>
    <property type="molecule type" value="Genomic_DNA"/>
</dbReference>
<reference evidence="4" key="1">
    <citation type="journal article" date="2017" name="Cell">
        <title>Insights into land plant evolution garnered from the Marchantia polymorpha genome.</title>
        <authorList>
            <person name="Bowman J.L."/>
            <person name="Kohchi T."/>
            <person name="Yamato K.T."/>
            <person name="Jenkins J."/>
            <person name="Shu S."/>
            <person name="Ishizaki K."/>
            <person name="Yamaoka S."/>
            <person name="Nishihama R."/>
            <person name="Nakamura Y."/>
            <person name="Berger F."/>
            <person name="Adam C."/>
            <person name="Aki S.S."/>
            <person name="Althoff F."/>
            <person name="Araki T."/>
            <person name="Arteaga-Vazquez M.A."/>
            <person name="Balasubrmanian S."/>
            <person name="Barry K."/>
            <person name="Bauer D."/>
            <person name="Boehm C.R."/>
            <person name="Briginshaw L."/>
            <person name="Caballero-Perez J."/>
            <person name="Catarino B."/>
            <person name="Chen F."/>
            <person name="Chiyoda S."/>
            <person name="Chovatia M."/>
            <person name="Davies K.M."/>
            <person name="Delmans M."/>
            <person name="Demura T."/>
            <person name="Dierschke T."/>
            <person name="Dolan L."/>
            <person name="Dorantes-Acosta A.E."/>
            <person name="Eklund D.M."/>
            <person name="Florent S.N."/>
            <person name="Flores-Sandoval E."/>
            <person name="Fujiyama A."/>
            <person name="Fukuzawa H."/>
            <person name="Galik B."/>
            <person name="Grimanelli D."/>
            <person name="Grimwood J."/>
            <person name="Grossniklaus U."/>
            <person name="Hamada T."/>
            <person name="Haseloff J."/>
            <person name="Hetherington A.J."/>
            <person name="Higo A."/>
            <person name="Hirakawa Y."/>
            <person name="Hundley H.N."/>
            <person name="Ikeda Y."/>
            <person name="Inoue K."/>
            <person name="Inoue S.I."/>
            <person name="Ishida S."/>
            <person name="Jia Q."/>
            <person name="Kakita M."/>
            <person name="Kanazawa T."/>
            <person name="Kawai Y."/>
            <person name="Kawashima T."/>
            <person name="Kennedy M."/>
            <person name="Kinose K."/>
            <person name="Kinoshita T."/>
            <person name="Kohara Y."/>
            <person name="Koide E."/>
            <person name="Komatsu K."/>
            <person name="Kopischke S."/>
            <person name="Kubo M."/>
            <person name="Kyozuka J."/>
            <person name="Lagercrantz U."/>
            <person name="Lin S.S."/>
            <person name="Lindquist E."/>
            <person name="Lipzen A.M."/>
            <person name="Lu C.W."/>
            <person name="De Luna E."/>
            <person name="Martienssen R.A."/>
            <person name="Minamino N."/>
            <person name="Mizutani M."/>
            <person name="Mizutani M."/>
            <person name="Mochizuki N."/>
            <person name="Monte I."/>
            <person name="Mosher R."/>
            <person name="Nagasaki H."/>
            <person name="Nakagami H."/>
            <person name="Naramoto S."/>
            <person name="Nishitani K."/>
            <person name="Ohtani M."/>
            <person name="Okamoto T."/>
            <person name="Okumura M."/>
            <person name="Phillips J."/>
            <person name="Pollak B."/>
            <person name="Reinders A."/>
            <person name="Rovekamp M."/>
            <person name="Sano R."/>
            <person name="Sawa S."/>
            <person name="Schmid M.W."/>
            <person name="Shirakawa M."/>
            <person name="Solano R."/>
            <person name="Spunde A."/>
            <person name="Suetsugu N."/>
            <person name="Sugano S."/>
            <person name="Sugiyama A."/>
            <person name="Sun R."/>
            <person name="Suzuki Y."/>
            <person name="Takenaka M."/>
            <person name="Takezawa D."/>
            <person name="Tomogane H."/>
            <person name="Tsuzuki M."/>
            <person name="Ueda T."/>
            <person name="Umeda M."/>
            <person name="Ward J.M."/>
            <person name="Watanabe Y."/>
            <person name="Yazaki K."/>
            <person name="Yokoyama R."/>
            <person name="Yoshitake Y."/>
            <person name="Yotsui I."/>
            <person name="Zachgo S."/>
            <person name="Schmutz J."/>
        </authorList>
    </citation>
    <scope>NUCLEOTIDE SEQUENCE [LARGE SCALE GENOMIC DNA]</scope>
    <source>
        <strain evidence="4">Tak-1</strain>
    </source>
</reference>
<feature type="coiled-coil region" evidence="1">
    <location>
        <begin position="280"/>
        <end position="307"/>
    </location>
</feature>
<dbReference type="InterPro" id="IPR011992">
    <property type="entry name" value="EF-hand-dom_pair"/>
</dbReference>
<evidence type="ECO:0000256" key="2">
    <source>
        <dbReference type="SAM" id="MobiDB-lite"/>
    </source>
</evidence>
<feature type="compositionally biased region" description="Basic and acidic residues" evidence="2">
    <location>
        <begin position="125"/>
        <end position="137"/>
    </location>
</feature>
<accession>A0A2R6XDZ6</accession>
<feature type="region of interest" description="Disordered" evidence="2">
    <location>
        <begin position="1"/>
        <end position="30"/>
    </location>
</feature>
<dbReference type="OrthoDB" id="1895011at2759"/>
<keyword evidence="4" id="KW-1185">Reference proteome</keyword>
<feature type="region of interest" description="Disordered" evidence="2">
    <location>
        <begin position="683"/>
        <end position="711"/>
    </location>
</feature>
<dbReference type="PANTHER" id="PTHR35381:SF1">
    <property type="entry name" value="EF-HAND DOMAIN-CONTAINING PROTEIN"/>
    <property type="match status" value="1"/>
</dbReference>
<organism evidence="3 4">
    <name type="scientific">Marchantia polymorpha</name>
    <name type="common">Common liverwort</name>
    <name type="synonym">Marchantia aquatica</name>
    <dbReference type="NCBI Taxonomy" id="3197"/>
    <lineage>
        <taxon>Eukaryota</taxon>
        <taxon>Viridiplantae</taxon>
        <taxon>Streptophyta</taxon>
        <taxon>Embryophyta</taxon>
        <taxon>Marchantiophyta</taxon>
        <taxon>Marchantiopsida</taxon>
        <taxon>Marchantiidae</taxon>
        <taxon>Marchantiales</taxon>
        <taxon>Marchantiaceae</taxon>
        <taxon>Marchantia</taxon>
    </lineage>
</organism>
<protein>
    <recommendedName>
        <fullName evidence="5">EF-hand domain-containing protein</fullName>
    </recommendedName>
</protein>
<feature type="compositionally biased region" description="Basic and acidic residues" evidence="2">
    <location>
        <begin position="17"/>
        <end position="30"/>
    </location>
</feature>
<evidence type="ECO:0008006" key="5">
    <source>
        <dbReference type="Google" id="ProtNLM"/>
    </source>
</evidence>